<protein>
    <recommendedName>
        <fullName evidence="3">Restriction endonuclease domain-containing protein</fullName>
    </recommendedName>
</protein>
<comment type="caution">
    <text evidence="1">The sequence shown here is derived from an EMBL/GenBank/DDBJ whole genome shotgun (WGS) entry which is preliminary data.</text>
</comment>
<dbReference type="EMBL" id="BOQE01000001">
    <property type="protein sequence ID" value="GIM44734.1"/>
    <property type="molecule type" value="Genomic_DNA"/>
</dbReference>
<evidence type="ECO:0000313" key="1">
    <source>
        <dbReference type="EMBL" id="GIM44734.1"/>
    </source>
</evidence>
<sequence>MIDYVRYELKPSPTVKHQKLLIELCQRLYASCYPNGVLLTPPLDVYFDEGNLFQPDLIFITDENAKIIKEARIE</sequence>
<dbReference type="InterPro" id="IPR012296">
    <property type="entry name" value="Nuclease_put_TT1808"/>
</dbReference>
<dbReference type="Gene3D" id="3.90.1570.10">
    <property type="entry name" value="tt1808, chain A"/>
    <property type="match status" value="1"/>
</dbReference>
<keyword evidence="2" id="KW-1185">Reference proteome</keyword>
<dbReference type="RefSeq" id="WP_369414652.1">
    <property type="nucleotide sequence ID" value="NZ_BOQE01000001.1"/>
</dbReference>
<proteinExistence type="predicted"/>
<reference evidence="1" key="1">
    <citation type="journal article" date="2023" name="Int. J. Syst. Evol. Microbiol.">
        <title>Collibacillus ludicampi gen. nov., sp. nov., a new soil bacterium of the family Alicyclobacillaceae.</title>
        <authorList>
            <person name="Jojima T."/>
            <person name="Ioku Y."/>
            <person name="Fukuta Y."/>
            <person name="Shirasaka N."/>
            <person name="Matsumura Y."/>
            <person name="Mori M."/>
        </authorList>
    </citation>
    <scope>NUCLEOTIDE SEQUENCE</scope>
    <source>
        <strain evidence="1">TP075</strain>
    </source>
</reference>
<organism evidence="1 2">
    <name type="scientific">Collibacillus ludicampi</name>
    <dbReference type="NCBI Taxonomy" id="2771369"/>
    <lineage>
        <taxon>Bacteria</taxon>
        <taxon>Bacillati</taxon>
        <taxon>Bacillota</taxon>
        <taxon>Bacilli</taxon>
        <taxon>Bacillales</taxon>
        <taxon>Alicyclobacillaceae</taxon>
        <taxon>Collibacillus</taxon>
    </lineage>
</organism>
<dbReference type="Proteomes" id="UP001057291">
    <property type="component" value="Unassembled WGS sequence"/>
</dbReference>
<evidence type="ECO:0000313" key="2">
    <source>
        <dbReference type="Proteomes" id="UP001057291"/>
    </source>
</evidence>
<dbReference type="AlphaFoldDB" id="A0AAV4LAL0"/>
<name>A0AAV4LAL0_9BACL</name>
<gene>
    <name evidence="1" type="ORF">DNHGIG_02830</name>
</gene>
<dbReference type="SUPFAM" id="SSF52980">
    <property type="entry name" value="Restriction endonuclease-like"/>
    <property type="match status" value="1"/>
</dbReference>
<accession>A0AAV4LAL0</accession>
<dbReference type="InterPro" id="IPR011335">
    <property type="entry name" value="Restrct_endonuc-II-like"/>
</dbReference>
<evidence type="ECO:0008006" key="3">
    <source>
        <dbReference type="Google" id="ProtNLM"/>
    </source>
</evidence>